<organism evidence="4 5">
    <name type="scientific">Catalinimonas alkaloidigena</name>
    <dbReference type="NCBI Taxonomy" id="1075417"/>
    <lineage>
        <taxon>Bacteria</taxon>
        <taxon>Pseudomonadati</taxon>
        <taxon>Bacteroidota</taxon>
        <taxon>Cytophagia</taxon>
        <taxon>Cytophagales</taxon>
        <taxon>Catalimonadaceae</taxon>
        <taxon>Catalinimonas</taxon>
    </lineage>
</organism>
<evidence type="ECO:0000256" key="2">
    <source>
        <dbReference type="ARBA" id="ARBA00022801"/>
    </source>
</evidence>
<dbReference type="AlphaFoldDB" id="A0A1G9TGE5"/>
<dbReference type="PANTHER" id="PTHR10655:SF17">
    <property type="entry name" value="LYSOPHOSPHOLIPASE-LIKE PROTEIN 1"/>
    <property type="match status" value="1"/>
</dbReference>
<accession>A0A1G9TGE5</accession>
<dbReference type="Gene3D" id="3.40.50.1820">
    <property type="entry name" value="alpha/beta hydrolase"/>
    <property type="match status" value="1"/>
</dbReference>
<reference evidence="4 5" key="1">
    <citation type="submission" date="2016-10" db="EMBL/GenBank/DDBJ databases">
        <authorList>
            <person name="de Groot N.N."/>
        </authorList>
    </citation>
    <scope>NUCLEOTIDE SEQUENCE [LARGE SCALE GENOMIC DNA]</scope>
    <source>
        <strain evidence="4 5">DSM 25186</strain>
    </source>
</reference>
<keyword evidence="2" id="KW-0378">Hydrolase</keyword>
<proteinExistence type="inferred from homology"/>
<sequence>MIIHNERVARGGVPLDKADRVLILVHGRGATADGMLPLGERLATDQLAYLAPQAIGHTWYPNSFLAPLAKNEPYLSNSLSMLEELRDNLEGLGFPDERLYWLGFSQGACLMLEFCARHARRFGGIVGLTGGLLGETVDRSRYRGDFAGTPVFLGTSDPDPHVPRIRVDETEMVLTEMGAHVRKKVYPGMGHTIHPEELVFAQGILDGTF</sequence>
<protein>
    <submittedName>
        <fullName evidence="4">Phospholipase/carboxylesterase</fullName>
    </submittedName>
</protein>
<dbReference type="InterPro" id="IPR050565">
    <property type="entry name" value="LYPA1-2/EST-like"/>
</dbReference>
<dbReference type="Pfam" id="PF02230">
    <property type="entry name" value="Abhydrolase_2"/>
    <property type="match status" value="1"/>
</dbReference>
<dbReference type="STRING" id="1075417.SAMN05421823_1149"/>
<evidence type="ECO:0000256" key="1">
    <source>
        <dbReference type="ARBA" id="ARBA00006499"/>
    </source>
</evidence>
<gene>
    <name evidence="4" type="ORF">SAMN05421823_1149</name>
</gene>
<name>A0A1G9TGE5_9BACT</name>
<dbReference type="EMBL" id="FNFO01000014">
    <property type="protein sequence ID" value="SDM46682.1"/>
    <property type="molecule type" value="Genomic_DNA"/>
</dbReference>
<dbReference type="PANTHER" id="PTHR10655">
    <property type="entry name" value="LYSOPHOSPHOLIPASE-RELATED"/>
    <property type="match status" value="1"/>
</dbReference>
<comment type="similarity">
    <text evidence="1">Belongs to the AB hydrolase superfamily. AB hydrolase 2 family.</text>
</comment>
<evidence type="ECO:0000313" key="4">
    <source>
        <dbReference type="EMBL" id="SDM46682.1"/>
    </source>
</evidence>
<dbReference type="InterPro" id="IPR029058">
    <property type="entry name" value="AB_hydrolase_fold"/>
</dbReference>
<dbReference type="InterPro" id="IPR003140">
    <property type="entry name" value="PLipase/COase/thioEstase"/>
</dbReference>
<dbReference type="SUPFAM" id="SSF53474">
    <property type="entry name" value="alpha/beta-Hydrolases"/>
    <property type="match status" value="1"/>
</dbReference>
<dbReference type="OrthoDB" id="9801763at2"/>
<dbReference type="Proteomes" id="UP000198510">
    <property type="component" value="Unassembled WGS sequence"/>
</dbReference>
<evidence type="ECO:0000313" key="5">
    <source>
        <dbReference type="Proteomes" id="UP000198510"/>
    </source>
</evidence>
<dbReference type="GO" id="GO:0016787">
    <property type="term" value="F:hydrolase activity"/>
    <property type="evidence" value="ECO:0007669"/>
    <property type="project" value="UniProtKB-KW"/>
</dbReference>
<keyword evidence="5" id="KW-1185">Reference proteome</keyword>
<evidence type="ECO:0000259" key="3">
    <source>
        <dbReference type="Pfam" id="PF02230"/>
    </source>
</evidence>
<dbReference type="RefSeq" id="WP_089687779.1">
    <property type="nucleotide sequence ID" value="NZ_FNFO01000014.1"/>
</dbReference>
<feature type="domain" description="Phospholipase/carboxylesterase/thioesterase" evidence="3">
    <location>
        <begin position="16"/>
        <end position="203"/>
    </location>
</feature>